<dbReference type="EMBL" id="JAIVFG010000088">
    <property type="protein sequence ID" value="MDB0573965.1"/>
    <property type="molecule type" value="Genomic_DNA"/>
</dbReference>
<reference evidence="3" key="1">
    <citation type="submission" date="2021-09" db="EMBL/GenBank/DDBJ databases">
        <title>Genomic analysis of Ralstonia spp.</title>
        <authorList>
            <person name="Aburjaile F."/>
            <person name="Ariute J.C."/>
            <person name="Pais A.K.L."/>
            <person name="Albuquerque G.M.R."/>
            <person name="Silva A.M.F."/>
            <person name="Brenig B."/>
            <person name="Azevedo V."/>
            <person name="Matiuzzi M."/>
            <person name="Ramos R."/>
            <person name="Goes-Neto A."/>
            <person name="Soares S."/>
            <person name="Iseppon A.M.B."/>
            <person name="Souza E."/>
            <person name="Gama M."/>
        </authorList>
    </citation>
    <scope>NUCLEOTIDE SEQUENCE</scope>
    <source>
        <strain evidence="3">CCRMRs91</strain>
    </source>
</reference>
<keyword evidence="2" id="KW-0560">Oxidoreductase</keyword>
<comment type="similarity">
    <text evidence="1">Belongs to the short-chain dehydrogenases/reductases (SDR) family.</text>
</comment>
<dbReference type="Pfam" id="PF00106">
    <property type="entry name" value="adh_short"/>
    <property type="match status" value="1"/>
</dbReference>
<dbReference type="PROSITE" id="PS00061">
    <property type="entry name" value="ADH_SHORT"/>
    <property type="match status" value="1"/>
</dbReference>
<dbReference type="SUPFAM" id="SSF51735">
    <property type="entry name" value="NAD(P)-binding Rossmann-fold domains"/>
    <property type="match status" value="1"/>
</dbReference>
<accession>A0AAW5ZX10</accession>
<dbReference type="Gene3D" id="3.40.50.720">
    <property type="entry name" value="NAD(P)-binding Rossmann-like Domain"/>
    <property type="match status" value="1"/>
</dbReference>
<evidence type="ECO:0000256" key="2">
    <source>
        <dbReference type="ARBA" id="ARBA00023002"/>
    </source>
</evidence>
<sequence length="126" mass="13680">MTQAVLPYLRAQDSGHIIMLSSLLGFASFPSNGIYSASKAAIAGLADSLAQEVAAFGIKVSVIEPGPFISACMMAATSASTSMPGMFWRSTVSRVRAPWMVRRRDATSMPWRHAQAPRYVRWIGRS</sequence>
<proteinExistence type="inferred from homology"/>
<dbReference type="InterPro" id="IPR020904">
    <property type="entry name" value="Sc_DH/Rdtase_CS"/>
</dbReference>
<dbReference type="GO" id="GO:0016491">
    <property type="term" value="F:oxidoreductase activity"/>
    <property type="evidence" value="ECO:0007669"/>
    <property type="project" value="UniProtKB-KW"/>
</dbReference>
<organism evidence="3 4">
    <name type="scientific">Ralstonia solanacearum</name>
    <name type="common">Pseudomonas solanacearum</name>
    <dbReference type="NCBI Taxonomy" id="305"/>
    <lineage>
        <taxon>Bacteria</taxon>
        <taxon>Pseudomonadati</taxon>
        <taxon>Pseudomonadota</taxon>
        <taxon>Betaproteobacteria</taxon>
        <taxon>Burkholderiales</taxon>
        <taxon>Burkholderiaceae</taxon>
        <taxon>Ralstonia</taxon>
        <taxon>Ralstonia solanacearum species complex</taxon>
    </lineage>
</organism>
<dbReference type="PRINTS" id="PR00080">
    <property type="entry name" value="SDRFAMILY"/>
</dbReference>
<dbReference type="AlphaFoldDB" id="A0AAW5ZX10"/>
<evidence type="ECO:0000313" key="4">
    <source>
        <dbReference type="Proteomes" id="UP001144050"/>
    </source>
</evidence>
<name>A0AAW5ZX10_RALSL</name>
<dbReference type="RefSeq" id="WP_271657428.1">
    <property type="nucleotide sequence ID" value="NZ_JAIVFG010000088.1"/>
</dbReference>
<dbReference type="Proteomes" id="UP001144050">
    <property type="component" value="Unassembled WGS sequence"/>
</dbReference>
<evidence type="ECO:0000256" key="1">
    <source>
        <dbReference type="ARBA" id="ARBA00006484"/>
    </source>
</evidence>
<dbReference type="InterPro" id="IPR036291">
    <property type="entry name" value="NAD(P)-bd_dom_sf"/>
</dbReference>
<evidence type="ECO:0000313" key="3">
    <source>
        <dbReference type="EMBL" id="MDB0573965.1"/>
    </source>
</evidence>
<gene>
    <name evidence="3" type="ORF">LBW59_24835</name>
</gene>
<dbReference type="PANTHER" id="PTHR43976:SF16">
    <property type="entry name" value="SHORT-CHAIN DEHYDROGENASE_REDUCTASE FAMILY PROTEIN"/>
    <property type="match status" value="1"/>
</dbReference>
<dbReference type="InterPro" id="IPR002347">
    <property type="entry name" value="SDR_fam"/>
</dbReference>
<dbReference type="PRINTS" id="PR00081">
    <property type="entry name" value="GDHRDH"/>
</dbReference>
<comment type="caution">
    <text evidence="3">The sequence shown here is derived from an EMBL/GenBank/DDBJ whole genome shotgun (WGS) entry which is preliminary data.</text>
</comment>
<dbReference type="InterPro" id="IPR051911">
    <property type="entry name" value="SDR_oxidoreductase"/>
</dbReference>
<dbReference type="PANTHER" id="PTHR43976">
    <property type="entry name" value="SHORT CHAIN DEHYDROGENASE"/>
    <property type="match status" value="1"/>
</dbReference>
<protein>
    <submittedName>
        <fullName evidence="3">SDR family NAD(P)-dependent oxidoreductase</fullName>
    </submittedName>
</protein>